<evidence type="ECO:0000313" key="3">
    <source>
        <dbReference type="Proteomes" id="UP000193380"/>
    </source>
</evidence>
<dbReference type="GO" id="GO:0051015">
    <property type="term" value="F:actin filament binding"/>
    <property type="evidence" value="ECO:0007669"/>
    <property type="project" value="TreeGrafter"/>
</dbReference>
<accession>A0A060YH72</accession>
<reference evidence="2" key="1">
    <citation type="journal article" date="2014" name="Nat. Commun.">
        <title>The rainbow trout genome provides novel insights into evolution after whole-genome duplication in vertebrates.</title>
        <authorList>
            <person name="Berthelot C."/>
            <person name="Brunet F."/>
            <person name="Chalopin D."/>
            <person name="Juanchich A."/>
            <person name="Bernard M."/>
            <person name="Noel B."/>
            <person name="Bento P."/>
            <person name="Da Silva C."/>
            <person name="Labadie K."/>
            <person name="Alberti A."/>
            <person name="Aury J.M."/>
            <person name="Louis A."/>
            <person name="Dehais P."/>
            <person name="Bardou P."/>
            <person name="Montfort J."/>
            <person name="Klopp C."/>
            <person name="Cabau C."/>
            <person name="Gaspin C."/>
            <person name="Thorgaard G.H."/>
            <person name="Boussaha M."/>
            <person name="Quillet E."/>
            <person name="Guyomard R."/>
            <person name="Galiana D."/>
            <person name="Bobe J."/>
            <person name="Volff J.N."/>
            <person name="Genet C."/>
            <person name="Wincker P."/>
            <person name="Jaillon O."/>
            <person name="Roest Crollius H."/>
            <person name="Guiguen Y."/>
        </authorList>
    </citation>
    <scope>NUCLEOTIDE SEQUENCE [LARGE SCALE GENOMIC DNA]</scope>
</reference>
<organism evidence="2 3">
    <name type="scientific">Oncorhynchus mykiss</name>
    <name type="common">Rainbow trout</name>
    <name type="synonym">Salmo gairdneri</name>
    <dbReference type="NCBI Taxonomy" id="8022"/>
    <lineage>
        <taxon>Eukaryota</taxon>
        <taxon>Metazoa</taxon>
        <taxon>Chordata</taxon>
        <taxon>Craniata</taxon>
        <taxon>Vertebrata</taxon>
        <taxon>Euteleostomi</taxon>
        <taxon>Actinopterygii</taxon>
        <taxon>Neopterygii</taxon>
        <taxon>Teleostei</taxon>
        <taxon>Protacanthopterygii</taxon>
        <taxon>Salmoniformes</taxon>
        <taxon>Salmonidae</taxon>
        <taxon>Salmoninae</taxon>
        <taxon>Oncorhynchus</taxon>
    </lineage>
</organism>
<feature type="compositionally biased region" description="Basic and acidic residues" evidence="1">
    <location>
        <begin position="168"/>
        <end position="177"/>
    </location>
</feature>
<feature type="region of interest" description="Disordered" evidence="1">
    <location>
        <begin position="143"/>
        <end position="177"/>
    </location>
</feature>
<dbReference type="EMBL" id="FR908943">
    <property type="protein sequence ID" value="CDQ88774.1"/>
    <property type="molecule type" value="Genomic_DNA"/>
</dbReference>
<evidence type="ECO:0000256" key="1">
    <source>
        <dbReference type="SAM" id="MobiDB-lite"/>
    </source>
</evidence>
<feature type="compositionally biased region" description="Basic and acidic residues" evidence="1">
    <location>
        <begin position="143"/>
        <end position="156"/>
    </location>
</feature>
<reference evidence="2" key="2">
    <citation type="submission" date="2014-03" db="EMBL/GenBank/DDBJ databases">
        <authorList>
            <person name="Genoscope - CEA"/>
        </authorList>
    </citation>
    <scope>NUCLEOTIDE SEQUENCE</scope>
</reference>
<dbReference type="Proteomes" id="UP000193380">
    <property type="component" value="Unassembled WGS sequence"/>
</dbReference>
<dbReference type="PANTHER" id="PTHR17271">
    <property type="entry name" value="PLECKSTRIN HOMOLOGY PH DOMAIN-CONTAINING PROTEIN"/>
    <property type="match status" value="1"/>
</dbReference>
<evidence type="ECO:0000313" key="2">
    <source>
        <dbReference type="EMBL" id="CDQ88774.1"/>
    </source>
</evidence>
<gene>
    <name evidence="2" type="ORF">GSONMT00062725001</name>
</gene>
<dbReference type="PaxDb" id="8022-A0A060YH72"/>
<dbReference type="STRING" id="8022.A0A060YH72"/>
<sequence length="177" mass="20374">MSSDSQREAGEGWDREQAKRLEERNRWFEGGIPFREMGSRWDSLDLKKASVPVPVTHTMDVDVNNKWVEFESLTFREMSALATALQREALSLRQQVECLRKERVEMGMEVDSLCGPWAPCGQRLEAMEAAHRRDLMELQESHAREVRELQRQRESLLQEESQATAQGGKERPVGSTV</sequence>
<dbReference type="AlphaFoldDB" id="A0A060YH72"/>
<dbReference type="GO" id="GO:0015629">
    <property type="term" value="C:actin cytoskeleton"/>
    <property type="evidence" value="ECO:0007669"/>
    <property type="project" value="TreeGrafter"/>
</dbReference>
<dbReference type="InterPro" id="IPR052223">
    <property type="entry name" value="Actin_Cytoskeleton_Reg"/>
</dbReference>
<protein>
    <submittedName>
        <fullName evidence="2">Uncharacterized protein</fullName>
    </submittedName>
</protein>
<name>A0A060YH72_ONCMY</name>
<dbReference type="PANTHER" id="PTHR17271:SF14">
    <property type="entry name" value="TRIO AND F-ACTIN-BINDING PROTEIN-LIKE ISOFORM X1"/>
    <property type="match status" value="1"/>
</dbReference>
<proteinExistence type="predicted"/>
<dbReference type="GO" id="GO:1900026">
    <property type="term" value="P:positive regulation of substrate adhesion-dependent cell spreading"/>
    <property type="evidence" value="ECO:0007669"/>
    <property type="project" value="TreeGrafter"/>
</dbReference>